<evidence type="ECO:0000313" key="1">
    <source>
        <dbReference type="EMBL" id="AZS26783.1"/>
    </source>
</evidence>
<accession>A0A289GGJ9</accession>
<gene>
    <name evidence="1" type="ORF">DYL72_17505</name>
</gene>
<dbReference type="Proteomes" id="UP000256923">
    <property type="component" value="Chromosome 2"/>
</dbReference>
<evidence type="ECO:0000313" key="2">
    <source>
        <dbReference type="Proteomes" id="UP000256923"/>
    </source>
</evidence>
<name>A0A289GGJ9_VIBAN</name>
<proteinExistence type="predicted"/>
<dbReference type="AlphaFoldDB" id="A0A289GGJ9"/>
<protein>
    <recommendedName>
        <fullName evidence="3">Beta-lactamase</fullName>
    </recommendedName>
</protein>
<reference evidence="1 2" key="1">
    <citation type="submission" date="2018-12" db="EMBL/GenBank/DDBJ databases">
        <title>Characterization and Draft Genome of Vibrio anguillarum J360 Marine Pathogen Isolated from an Outbreak in Lumpfish (Cyclopterus lumpus).</title>
        <authorList>
            <person name="Vasquez J.I."/>
            <person name="Cao T."/>
            <person name="Chakraborty S."/>
            <person name="Gnanagobal H."/>
            <person name="Wescot J."/>
            <person name="Boyce D."/>
            <person name="Santander J."/>
        </authorList>
    </citation>
    <scope>NUCLEOTIDE SEQUENCE [LARGE SCALE GENOMIC DNA]</scope>
    <source>
        <strain evidence="1 2">J360</strain>
    </source>
</reference>
<dbReference type="EMBL" id="CP034673">
    <property type="protein sequence ID" value="AZS26783.1"/>
    <property type="molecule type" value="Genomic_DNA"/>
</dbReference>
<sequence>MKRVAFAFLTSVLSLAARAEAPSFDWDWVMSVSTTAHRDSLFFPSNQARDTQQIEALLDVEMRWHGWLGLVAIKQNALWSSDAQQHADSEFILQELFWQGSLVLADVPFELTLGKVRLDWGVGYGYRPLDLFQPYRRNPVGIQVEEGAGTLSASYYDLQGEWTLFYTDSSWTEQQGRELQQMTEQQGAGVRRYQLMGNAEWQAIAYYDDVRRGVLGSSFVTVLTDAWEVHASALYQRHYLAYQRPSALAQAVYSQQQEIESRMALESRTQGYQALVGLNWSGSDGQSVIAEYWFDSRSWGKEQWQQAQTNADSVRYQHNQALGWSYAQGYNHVNLVQHNVMLHASLDSQAWRHWQWSQSIEWLQGLVPTLDVLIAPQDGGVIATQWLNYSVYDSGTASIEIELAARFMTGPADSTYANLPDKHMILLNMKGKF</sequence>
<dbReference type="RefSeq" id="WP_019282638.1">
    <property type="nucleotide sequence ID" value="NZ_CP023055.1"/>
</dbReference>
<evidence type="ECO:0008006" key="3">
    <source>
        <dbReference type="Google" id="ProtNLM"/>
    </source>
</evidence>
<organism evidence="1 2">
    <name type="scientific">Vibrio anguillarum</name>
    <name type="common">Listonella anguillarum</name>
    <dbReference type="NCBI Taxonomy" id="55601"/>
    <lineage>
        <taxon>Bacteria</taxon>
        <taxon>Pseudomonadati</taxon>
        <taxon>Pseudomonadota</taxon>
        <taxon>Gammaproteobacteria</taxon>
        <taxon>Vibrionales</taxon>
        <taxon>Vibrionaceae</taxon>
        <taxon>Vibrio</taxon>
    </lineage>
</organism>